<dbReference type="EMBL" id="AVPL01000013">
    <property type="protein sequence ID" value="KGN41732.1"/>
    <property type="molecule type" value="Genomic_DNA"/>
</dbReference>
<dbReference type="InterPro" id="IPR017195">
    <property type="entry name" value="ABC_thiamin-permease_prd"/>
</dbReference>
<protein>
    <submittedName>
        <fullName evidence="3">ABC transporter permease</fullName>
    </submittedName>
</protein>
<accession>A0A0A0K070</accession>
<feature type="compositionally biased region" description="Low complexity" evidence="1">
    <location>
        <begin position="1"/>
        <end position="14"/>
    </location>
</feature>
<evidence type="ECO:0000313" key="3">
    <source>
        <dbReference type="EMBL" id="KGN41732.1"/>
    </source>
</evidence>
<dbReference type="STRING" id="1385519.N801_06150"/>
<reference evidence="3 4" key="1">
    <citation type="submission" date="2013-08" db="EMBL/GenBank/DDBJ databases">
        <title>The genome sequence of Knoellia aerolata.</title>
        <authorList>
            <person name="Zhu W."/>
            <person name="Wang G."/>
        </authorList>
    </citation>
    <scope>NUCLEOTIDE SEQUENCE [LARGE SCALE GENOMIC DNA]</scope>
    <source>
        <strain evidence="3 4">DSM 18566</strain>
    </source>
</reference>
<dbReference type="Pfam" id="PF09819">
    <property type="entry name" value="ABC_cobalt"/>
    <property type="match status" value="1"/>
</dbReference>
<keyword evidence="2" id="KW-0812">Transmembrane</keyword>
<name>A0A0A0K070_9MICO</name>
<proteinExistence type="predicted"/>
<dbReference type="AlphaFoldDB" id="A0A0A0K070"/>
<evidence type="ECO:0000256" key="2">
    <source>
        <dbReference type="SAM" id="Phobius"/>
    </source>
</evidence>
<feature type="region of interest" description="Disordered" evidence="1">
    <location>
        <begin position="1"/>
        <end position="20"/>
    </location>
</feature>
<feature type="transmembrane region" description="Helical" evidence="2">
    <location>
        <begin position="98"/>
        <end position="117"/>
    </location>
</feature>
<comment type="caution">
    <text evidence="3">The sequence shown here is derived from an EMBL/GenBank/DDBJ whole genome shotgun (WGS) entry which is preliminary data.</text>
</comment>
<feature type="transmembrane region" description="Helical" evidence="2">
    <location>
        <begin position="72"/>
        <end position="91"/>
    </location>
</feature>
<keyword evidence="4" id="KW-1185">Reference proteome</keyword>
<organism evidence="3 4">
    <name type="scientific">Knoellia aerolata DSM 18566</name>
    <dbReference type="NCBI Taxonomy" id="1385519"/>
    <lineage>
        <taxon>Bacteria</taxon>
        <taxon>Bacillati</taxon>
        <taxon>Actinomycetota</taxon>
        <taxon>Actinomycetes</taxon>
        <taxon>Micrococcales</taxon>
        <taxon>Intrasporangiaceae</taxon>
        <taxon>Knoellia</taxon>
    </lineage>
</organism>
<feature type="transmembrane region" description="Helical" evidence="2">
    <location>
        <begin position="31"/>
        <end position="52"/>
    </location>
</feature>
<keyword evidence="2" id="KW-0472">Membrane</keyword>
<dbReference type="eggNOG" id="COG4721">
    <property type="taxonomic scope" value="Bacteria"/>
</dbReference>
<dbReference type="OrthoDB" id="8017424at2"/>
<evidence type="ECO:0000313" key="4">
    <source>
        <dbReference type="Proteomes" id="UP000030013"/>
    </source>
</evidence>
<keyword evidence="2" id="KW-1133">Transmembrane helix</keyword>
<dbReference type="PIRSF" id="PIRSF037394">
    <property type="entry name" value="ABC_thiamine-permease_YkoE_prd"/>
    <property type="match status" value="1"/>
</dbReference>
<gene>
    <name evidence="3" type="ORF">N801_06150</name>
</gene>
<evidence type="ECO:0000256" key="1">
    <source>
        <dbReference type="SAM" id="MobiDB-lite"/>
    </source>
</evidence>
<feature type="transmembrane region" description="Helical" evidence="2">
    <location>
        <begin position="132"/>
        <end position="155"/>
    </location>
</feature>
<dbReference type="RefSeq" id="WP_052112715.1">
    <property type="nucleotide sequence ID" value="NZ_AVPL01000013.1"/>
</dbReference>
<dbReference type="Proteomes" id="UP000030013">
    <property type="component" value="Unassembled WGS sequence"/>
</dbReference>
<sequence>MAAHTTTPASAPATNGPRRGRSILATRPLMAWRTVDILTIAFLGAAFGVAYWGWGQAYEVPSTALTTVYPPLAGITAAPWLMAGVVGGLVVRRPGAALLCEVVAALVSMVPGTKWGFSTFLAGVLQGLGAELAFAILGYAVYGLGAAALAGALSAPLEVAYEWVTYYPDWAWDHKIAYLAIMTAAGAVIAGGLGWLLTRALAAAGALNAFPPGQEHREVRAV</sequence>
<feature type="transmembrane region" description="Helical" evidence="2">
    <location>
        <begin position="176"/>
        <end position="197"/>
    </location>
</feature>